<dbReference type="KEGG" id="more:E1B28_012499"/>
<keyword evidence="2" id="KW-1185">Reference proteome</keyword>
<comment type="caution">
    <text evidence="1">The sequence shown here is derived from an EMBL/GenBank/DDBJ whole genome shotgun (WGS) entry which is preliminary data.</text>
</comment>
<evidence type="ECO:0000313" key="1">
    <source>
        <dbReference type="EMBL" id="KAG7088515.1"/>
    </source>
</evidence>
<organism evidence="1 2">
    <name type="scientific">Marasmius oreades</name>
    <name type="common">fairy-ring Marasmius</name>
    <dbReference type="NCBI Taxonomy" id="181124"/>
    <lineage>
        <taxon>Eukaryota</taxon>
        <taxon>Fungi</taxon>
        <taxon>Dikarya</taxon>
        <taxon>Basidiomycota</taxon>
        <taxon>Agaricomycotina</taxon>
        <taxon>Agaricomycetes</taxon>
        <taxon>Agaricomycetidae</taxon>
        <taxon>Agaricales</taxon>
        <taxon>Marasmiineae</taxon>
        <taxon>Marasmiaceae</taxon>
        <taxon>Marasmius</taxon>
    </lineage>
</organism>
<dbReference type="EMBL" id="CM032188">
    <property type="protein sequence ID" value="KAG7088515.1"/>
    <property type="molecule type" value="Genomic_DNA"/>
</dbReference>
<dbReference type="GeneID" id="66081574"/>
<sequence>MCWSVVPVRRSYHSFPPDLIRAPAGEFELSDPPCLLVSEAAEDSGSEGIHLRNCTSLQAKRPQSKQHFEFKIPSAMNTVCMGANRGTESRNENHIPHMLPCCFM</sequence>
<reference evidence="1" key="1">
    <citation type="journal article" date="2021" name="Genome Biol. Evol.">
        <title>The assembled and annotated genome of the fairy-ring fungus Marasmius oreades.</title>
        <authorList>
            <person name="Hiltunen M."/>
            <person name="Ament-Velasquez S.L."/>
            <person name="Johannesson H."/>
        </authorList>
    </citation>
    <scope>NUCLEOTIDE SEQUENCE</scope>
    <source>
        <strain evidence="1">03SP1</strain>
    </source>
</reference>
<accession>A0A9P7RRT2</accession>
<evidence type="ECO:0000313" key="2">
    <source>
        <dbReference type="Proteomes" id="UP001049176"/>
    </source>
</evidence>
<protein>
    <submittedName>
        <fullName evidence="1">Uncharacterized protein</fullName>
    </submittedName>
</protein>
<name>A0A9P7RRT2_9AGAR</name>
<gene>
    <name evidence="1" type="ORF">E1B28_012499</name>
</gene>
<dbReference type="AlphaFoldDB" id="A0A9P7RRT2"/>
<proteinExistence type="predicted"/>
<dbReference type="Proteomes" id="UP001049176">
    <property type="component" value="Chromosome 8"/>
</dbReference>
<dbReference type="RefSeq" id="XP_043004986.1">
    <property type="nucleotide sequence ID" value="XM_043157619.1"/>
</dbReference>